<comment type="caution">
    <text evidence="1">The sequence shown here is derived from an EMBL/GenBank/DDBJ whole genome shotgun (WGS) entry which is preliminary data.</text>
</comment>
<evidence type="ECO:0000313" key="1">
    <source>
        <dbReference type="EMBL" id="RDE49458.1"/>
    </source>
</evidence>
<gene>
    <name evidence="1" type="ORF">DVS81_16405</name>
</gene>
<dbReference type="Proteomes" id="UP000253831">
    <property type="component" value="Unassembled WGS sequence"/>
</dbReference>
<protein>
    <submittedName>
        <fullName evidence="1">LacI family transcriptional regulator</fullName>
    </submittedName>
</protein>
<evidence type="ECO:0000313" key="2">
    <source>
        <dbReference type="Proteomes" id="UP000253831"/>
    </source>
</evidence>
<dbReference type="AlphaFoldDB" id="A0A369XPX7"/>
<dbReference type="SUPFAM" id="SSF109709">
    <property type="entry name" value="KorB DNA-binding domain-like"/>
    <property type="match status" value="1"/>
</dbReference>
<organism evidence="1 2">
    <name type="scientific">Candidatus Accumulibacter meliphilus</name>
    <dbReference type="NCBI Taxonomy" id="2211374"/>
    <lineage>
        <taxon>Bacteria</taxon>
        <taxon>Pseudomonadati</taxon>
        <taxon>Pseudomonadota</taxon>
        <taxon>Betaproteobacteria</taxon>
        <taxon>Candidatus Accumulibacter</taxon>
    </lineage>
</organism>
<sequence>MNGIRICRTGASDVIAASDGRLTLSVPIQIKHRSGRKLVTLPNGEAAQPRPWDVAATPMQLALARGHHWLAMLESGEAKSITELAAREKIDNSYMCRMLNLTTLAPDIIAAILDESLPHQVGVHDLAISPPVLWEEQRKRIGVVGENLQAE</sequence>
<dbReference type="EMBL" id="QPGA01000041">
    <property type="protein sequence ID" value="RDE49458.1"/>
    <property type="molecule type" value="Genomic_DNA"/>
</dbReference>
<reference evidence="1 2" key="1">
    <citation type="submission" date="2018-05" db="EMBL/GenBank/DDBJ databases">
        <title>Integrated omic analyses show evidence that a Ca. Accumulibacter phosphatis strain performs denitrification under micro-aerobic conditions.</title>
        <authorList>
            <person name="Camejo P.Y."/>
            <person name="Katherine M.D."/>
            <person name="Daniel N.R."/>
        </authorList>
    </citation>
    <scope>NUCLEOTIDE SEQUENCE [LARGE SCALE GENOMIC DNA]</scope>
    <source>
        <strain evidence="1">UW-LDO-IC</strain>
    </source>
</reference>
<name>A0A369XPX7_9PROT</name>
<accession>A0A369XPX7</accession>
<proteinExistence type="predicted"/>
<dbReference type="Gene3D" id="1.10.10.2830">
    <property type="match status" value="1"/>
</dbReference>